<keyword evidence="2" id="KW-1185">Reference proteome</keyword>
<gene>
    <name evidence="1" type="ORF">J5Y03_05305</name>
</gene>
<accession>A0A940NTJ5</accession>
<dbReference type="Proteomes" id="UP000682134">
    <property type="component" value="Unassembled WGS sequence"/>
</dbReference>
<organism evidence="1 2">
    <name type="scientific">Gottfriedia endophytica</name>
    <dbReference type="NCBI Taxonomy" id="2820819"/>
    <lineage>
        <taxon>Bacteria</taxon>
        <taxon>Bacillati</taxon>
        <taxon>Bacillota</taxon>
        <taxon>Bacilli</taxon>
        <taxon>Bacillales</taxon>
        <taxon>Bacillaceae</taxon>
        <taxon>Gottfriedia</taxon>
    </lineage>
</organism>
<evidence type="ECO:0000313" key="2">
    <source>
        <dbReference type="Proteomes" id="UP000682134"/>
    </source>
</evidence>
<dbReference type="Pfam" id="PF19785">
    <property type="entry name" value="UPF0738"/>
    <property type="match status" value="1"/>
</dbReference>
<dbReference type="InterPro" id="IPR020908">
    <property type="entry name" value="UPF0738"/>
</dbReference>
<dbReference type="AlphaFoldDB" id="A0A940NTJ5"/>
<proteinExistence type="predicted"/>
<reference evidence="1" key="1">
    <citation type="submission" date="2021-04" db="EMBL/GenBank/DDBJ databases">
        <title>Genome seq and assembly of Bacillus sp.</title>
        <authorList>
            <person name="Chhetri G."/>
        </authorList>
    </citation>
    <scope>NUCLEOTIDE SEQUENCE</scope>
    <source>
        <strain evidence="1">RG28</strain>
    </source>
</reference>
<comment type="caution">
    <text evidence="1">The sequence shown here is derived from an EMBL/GenBank/DDBJ whole genome shotgun (WGS) entry which is preliminary data.</text>
</comment>
<sequence>MRKIELVHEVVLEESRLNLKIKSNDVDLSQAVEIGTLIADSDNASLLYIIEEKEDFVYISIPSSLWNEINNAYIKELPVYLTCEKGEMLLENWQFELSTFLENVEGNFNYGQEFVEKVNDVFLKR</sequence>
<name>A0A940NTJ5_9BACI</name>
<evidence type="ECO:0000313" key="1">
    <source>
        <dbReference type="EMBL" id="MBP0724603.1"/>
    </source>
</evidence>
<dbReference type="RefSeq" id="WP_209403312.1">
    <property type="nucleotide sequence ID" value="NZ_JAGIYQ010000003.1"/>
</dbReference>
<dbReference type="EMBL" id="JAGIYQ010000003">
    <property type="protein sequence ID" value="MBP0724603.1"/>
    <property type="molecule type" value="Genomic_DNA"/>
</dbReference>
<protein>
    <submittedName>
        <fullName evidence="1">Uncharacterized protein</fullName>
    </submittedName>
</protein>